<evidence type="ECO:0000313" key="13">
    <source>
        <dbReference type="Proteomes" id="UP001139971"/>
    </source>
</evidence>
<feature type="binding site" evidence="9">
    <location>
        <begin position="30"/>
        <end position="37"/>
    </location>
    <ligand>
        <name>ATP</name>
        <dbReference type="ChEBI" id="CHEBI:30616"/>
    </ligand>
</feature>
<dbReference type="InterPro" id="IPR018078">
    <property type="entry name" value="DNA-binding_RecF_CS"/>
</dbReference>
<dbReference type="RefSeq" id="WP_263541934.1">
    <property type="nucleotide sequence ID" value="NZ_JAOVZO020000018.1"/>
</dbReference>
<comment type="function">
    <text evidence="9 10">The RecF protein is involved in DNA metabolism; it is required for DNA replication and normal SOS inducibility. RecF binds preferentially to single-stranded, linear DNA. It also seems to bind ATP.</text>
</comment>
<dbReference type="PROSITE" id="PS00618">
    <property type="entry name" value="RECF_2"/>
    <property type="match status" value="1"/>
</dbReference>
<dbReference type="InterPro" id="IPR027417">
    <property type="entry name" value="P-loop_NTPase"/>
</dbReference>
<dbReference type="GO" id="GO:0006302">
    <property type="term" value="P:double-strand break repair"/>
    <property type="evidence" value="ECO:0007669"/>
    <property type="project" value="TreeGrafter"/>
</dbReference>
<gene>
    <name evidence="9 12" type="primary">recF</name>
    <name evidence="12" type="ORF">OD750_017260</name>
</gene>
<keyword evidence="7 9" id="KW-0067">ATP-binding</keyword>
<dbReference type="GO" id="GO:0000731">
    <property type="term" value="P:DNA synthesis involved in DNA repair"/>
    <property type="evidence" value="ECO:0007669"/>
    <property type="project" value="TreeGrafter"/>
</dbReference>
<feature type="domain" description="RecF/RecN/SMC N-terminal" evidence="11">
    <location>
        <begin position="3"/>
        <end position="354"/>
    </location>
</feature>
<comment type="subcellular location">
    <subcellularLocation>
        <location evidence="1 9 10">Cytoplasm</location>
    </subcellularLocation>
</comment>
<dbReference type="EMBL" id="JAOVZO020000018">
    <property type="protein sequence ID" value="MDC8014297.1"/>
    <property type="molecule type" value="Genomic_DNA"/>
</dbReference>
<keyword evidence="9 10" id="KW-0234">DNA repair</keyword>
<accession>A0A9X3YMD0</accession>
<dbReference type="GO" id="GO:0005524">
    <property type="term" value="F:ATP binding"/>
    <property type="evidence" value="ECO:0007669"/>
    <property type="project" value="UniProtKB-UniRule"/>
</dbReference>
<evidence type="ECO:0000256" key="9">
    <source>
        <dbReference type="HAMAP-Rule" id="MF_00365"/>
    </source>
</evidence>
<dbReference type="NCBIfam" id="TIGR00611">
    <property type="entry name" value="recf"/>
    <property type="match status" value="1"/>
</dbReference>
<sequence>MRLAELRIENLRNVASAQIELGPRVNLFLGGNGAGKTSLLEAAYLLSHGRSFRSGRHETLTRIGQESMSIFGRVQHADGSERRVGMVRSRSGWEARIDGRTPEGMIEVLREAAVVCFEPGSHDLIAGPGEGRRRFLDWGVFHVEPEFGVVSRRFRRALKQRNALLRSGTTARDLAPWDAELVACADRIDDWRRHYVGLWEIGLAQVLGDLLPELGAVDVSYRSGWLAGARLQDVLAERVDRDRARGHTGAGPHRADWSIAFERAPQREHLSRGQEKLCALACALSQAALFAQLRGEWPVVCLDDLASELDREHQAAVLSWLDAVEAQVLITGTERPTMLANPGATARTFHVEQGQVATLL</sequence>
<proteinExistence type="inferred from homology"/>
<keyword evidence="9 10" id="KW-0227">DNA damage</keyword>
<keyword evidence="8 9" id="KW-0238">DNA-binding</keyword>
<dbReference type="SUPFAM" id="SSF52540">
    <property type="entry name" value="P-loop containing nucleoside triphosphate hydrolases"/>
    <property type="match status" value="1"/>
</dbReference>
<evidence type="ECO:0000259" key="11">
    <source>
        <dbReference type="Pfam" id="PF02463"/>
    </source>
</evidence>
<dbReference type="InterPro" id="IPR042174">
    <property type="entry name" value="RecF_2"/>
</dbReference>
<dbReference type="PROSITE" id="PS00617">
    <property type="entry name" value="RECF_1"/>
    <property type="match status" value="1"/>
</dbReference>
<evidence type="ECO:0000256" key="8">
    <source>
        <dbReference type="ARBA" id="ARBA00023125"/>
    </source>
</evidence>
<dbReference type="Proteomes" id="UP001139971">
    <property type="component" value="Unassembled WGS sequence"/>
</dbReference>
<evidence type="ECO:0000256" key="4">
    <source>
        <dbReference type="ARBA" id="ARBA00022490"/>
    </source>
</evidence>
<dbReference type="InterPro" id="IPR003395">
    <property type="entry name" value="RecF/RecN/SMC_N"/>
</dbReference>
<evidence type="ECO:0000256" key="7">
    <source>
        <dbReference type="ARBA" id="ARBA00022840"/>
    </source>
</evidence>
<dbReference type="GO" id="GO:0006260">
    <property type="term" value="P:DNA replication"/>
    <property type="evidence" value="ECO:0007669"/>
    <property type="project" value="UniProtKB-UniRule"/>
</dbReference>
<dbReference type="Pfam" id="PF02463">
    <property type="entry name" value="SMC_N"/>
    <property type="match status" value="1"/>
</dbReference>
<organism evidence="12 13">
    <name type="scientific">Tahibacter soli</name>
    <dbReference type="NCBI Taxonomy" id="2983605"/>
    <lineage>
        <taxon>Bacteria</taxon>
        <taxon>Pseudomonadati</taxon>
        <taxon>Pseudomonadota</taxon>
        <taxon>Gammaproteobacteria</taxon>
        <taxon>Lysobacterales</taxon>
        <taxon>Rhodanobacteraceae</taxon>
        <taxon>Tahibacter</taxon>
    </lineage>
</organism>
<dbReference type="GO" id="GO:0003697">
    <property type="term" value="F:single-stranded DNA binding"/>
    <property type="evidence" value="ECO:0007669"/>
    <property type="project" value="UniProtKB-UniRule"/>
</dbReference>
<comment type="similarity">
    <text evidence="2 9 10">Belongs to the RecF family.</text>
</comment>
<dbReference type="InterPro" id="IPR001238">
    <property type="entry name" value="DNA-binding_RecF"/>
</dbReference>
<keyword evidence="5 9" id="KW-0235">DNA replication</keyword>
<dbReference type="PANTHER" id="PTHR32182">
    <property type="entry name" value="DNA REPLICATION AND REPAIR PROTEIN RECF"/>
    <property type="match status" value="1"/>
</dbReference>
<dbReference type="GO" id="GO:0005737">
    <property type="term" value="C:cytoplasm"/>
    <property type="evidence" value="ECO:0007669"/>
    <property type="project" value="UniProtKB-SubCell"/>
</dbReference>
<protein>
    <recommendedName>
        <fullName evidence="3 9">DNA replication and repair protein RecF</fullName>
    </recommendedName>
</protein>
<dbReference type="PANTHER" id="PTHR32182:SF0">
    <property type="entry name" value="DNA REPLICATION AND REPAIR PROTEIN RECF"/>
    <property type="match status" value="1"/>
</dbReference>
<evidence type="ECO:0000256" key="5">
    <source>
        <dbReference type="ARBA" id="ARBA00022705"/>
    </source>
</evidence>
<keyword evidence="9 10" id="KW-0742">SOS response</keyword>
<evidence type="ECO:0000256" key="10">
    <source>
        <dbReference type="RuleBase" id="RU000578"/>
    </source>
</evidence>
<dbReference type="AlphaFoldDB" id="A0A9X3YMD0"/>
<evidence type="ECO:0000313" key="12">
    <source>
        <dbReference type="EMBL" id="MDC8014297.1"/>
    </source>
</evidence>
<evidence type="ECO:0000256" key="6">
    <source>
        <dbReference type="ARBA" id="ARBA00022741"/>
    </source>
</evidence>
<keyword evidence="13" id="KW-1185">Reference proteome</keyword>
<keyword evidence="6 9" id="KW-0547">Nucleotide-binding</keyword>
<dbReference type="HAMAP" id="MF_00365">
    <property type="entry name" value="RecF"/>
    <property type="match status" value="1"/>
</dbReference>
<reference evidence="12" key="1">
    <citation type="submission" date="2023-02" db="EMBL/GenBank/DDBJ databases">
        <title>Tahibacter soli sp. nov. isolated from soil.</title>
        <authorList>
            <person name="Baek J.H."/>
            <person name="Lee J.K."/>
            <person name="Choi D.G."/>
            <person name="Jeon C.O."/>
        </authorList>
    </citation>
    <scope>NUCLEOTIDE SEQUENCE</scope>
    <source>
        <strain evidence="12">BL</strain>
    </source>
</reference>
<evidence type="ECO:0000256" key="1">
    <source>
        <dbReference type="ARBA" id="ARBA00004496"/>
    </source>
</evidence>
<name>A0A9X3YMD0_9GAMM</name>
<evidence type="ECO:0000256" key="2">
    <source>
        <dbReference type="ARBA" id="ARBA00008016"/>
    </source>
</evidence>
<keyword evidence="4 9" id="KW-0963">Cytoplasm</keyword>
<dbReference type="Gene3D" id="3.40.50.300">
    <property type="entry name" value="P-loop containing nucleotide triphosphate hydrolases"/>
    <property type="match status" value="1"/>
</dbReference>
<dbReference type="Gene3D" id="1.20.1050.90">
    <property type="entry name" value="RecF/RecN/SMC, N-terminal domain"/>
    <property type="match status" value="1"/>
</dbReference>
<dbReference type="GO" id="GO:0009432">
    <property type="term" value="P:SOS response"/>
    <property type="evidence" value="ECO:0007669"/>
    <property type="project" value="UniProtKB-UniRule"/>
</dbReference>
<comment type="caution">
    <text evidence="12">The sequence shown here is derived from an EMBL/GenBank/DDBJ whole genome shotgun (WGS) entry which is preliminary data.</text>
</comment>
<evidence type="ECO:0000256" key="3">
    <source>
        <dbReference type="ARBA" id="ARBA00020170"/>
    </source>
</evidence>